<keyword evidence="1" id="KW-0723">Serine/threonine-protein kinase</keyword>
<keyword evidence="3" id="KW-0067">ATP-binding</keyword>
<dbReference type="CDD" id="cd16936">
    <property type="entry name" value="HATPase_RsbW-like"/>
    <property type="match status" value="1"/>
</dbReference>
<dbReference type="GO" id="GO:0004674">
    <property type="term" value="F:protein serine/threonine kinase activity"/>
    <property type="evidence" value="ECO:0007669"/>
    <property type="project" value="UniProtKB-KW"/>
</dbReference>
<evidence type="ECO:0000256" key="1">
    <source>
        <dbReference type="ARBA" id="ARBA00022527"/>
    </source>
</evidence>
<dbReference type="OrthoDB" id="3529510at2"/>
<gene>
    <name evidence="3" type="ORF">E1286_02260</name>
</gene>
<dbReference type="Gene3D" id="3.30.565.10">
    <property type="entry name" value="Histidine kinase-like ATPase, C-terminal domain"/>
    <property type="match status" value="1"/>
</dbReference>
<organism evidence="3 4">
    <name type="scientific">Nonomuraea terrae</name>
    <dbReference type="NCBI Taxonomy" id="2530383"/>
    <lineage>
        <taxon>Bacteria</taxon>
        <taxon>Bacillati</taxon>
        <taxon>Actinomycetota</taxon>
        <taxon>Actinomycetes</taxon>
        <taxon>Streptosporangiales</taxon>
        <taxon>Streptosporangiaceae</taxon>
        <taxon>Nonomuraea</taxon>
    </lineage>
</organism>
<dbReference type="Proteomes" id="UP000295302">
    <property type="component" value="Unassembled WGS sequence"/>
</dbReference>
<dbReference type="InterPro" id="IPR036890">
    <property type="entry name" value="HATPase_C_sf"/>
</dbReference>
<dbReference type="GO" id="GO:0005524">
    <property type="term" value="F:ATP binding"/>
    <property type="evidence" value="ECO:0007669"/>
    <property type="project" value="UniProtKB-KW"/>
</dbReference>
<accession>A0A4R4ZES8</accession>
<reference evidence="3 4" key="1">
    <citation type="submission" date="2019-03" db="EMBL/GenBank/DDBJ databases">
        <title>Draft genome sequences of novel Actinobacteria.</title>
        <authorList>
            <person name="Sahin N."/>
            <person name="Ay H."/>
            <person name="Saygin H."/>
        </authorList>
    </citation>
    <scope>NUCLEOTIDE SEQUENCE [LARGE SCALE GENOMIC DNA]</scope>
    <source>
        <strain evidence="3 4">CH32</strain>
    </source>
</reference>
<keyword evidence="4" id="KW-1185">Reference proteome</keyword>
<evidence type="ECO:0000259" key="2">
    <source>
        <dbReference type="Pfam" id="PF13581"/>
    </source>
</evidence>
<keyword evidence="1" id="KW-0808">Transferase</keyword>
<comment type="caution">
    <text evidence="3">The sequence shown here is derived from an EMBL/GenBank/DDBJ whole genome shotgun (WGS) entry which is preliminary data.</text>
</comment>
<evidence type="ECO:0000313" key="3">
    <source>
        <dbReference type="EMBL" id="TDD56470.1"/>
    </source>
</evidence>
<proteinExistence type="predicted"/>
<keyword evidence="1" id="KW-0418">Kinase</keyword>
<dbReference type="EMBL" id="SMKQ01000003">
    <property type="protein sequence ID" value="TDD56470.1"/>
    <property type="molecule type" value="Genomic_DNA"/>
</dbReference>
<dbReference type="SUPFAM" id="SSF55874">
    <property type="entry name" value="ATPase domain of HSP90 chaperone/DNA topoisomerase II/histidine kinase"/>
    <property type="match status" value="1"/>
</dbReference>
<sequence>MLSLSAGKSMSFSASVTGRVSCSLILSPCGSPGRRPGEVFQAHAGLGQRLLQRLASGGYGLLRPPPVPGRPAVARVLVRTHAGVRTRPFLVFSGDRQKNGDFSPKIRPGRAFRAYRFRQPHTSTPRQVLLLSETRVRCQPAQERDAMTRLRSARLSRMQYVWPLGEDARTVRHARTIIRDELSALGLSPDLVDDAVLMVSELVTNALMYGEAPYELGLHVDAREVMCVVVDGSPLLPEPAEPDATAEHGRGLSIVARLSDGFHGCHPQRYVTHPHLVGKATWFALPRQGSAGNVVPIRSGV</sequence>
<dbReference type="Pfam" id="PF13581">
    <property type="entry name" value="HATPase_c_2"/>
    <property type="match status" value="1"/>
</dbReference>
<dbReference type="AlphaFoldDB" id="A0A4R4ZES8"/>
<keyword evidence="3" id="KW-0547">Nucleotide-binding</keyword>
<dbReference type="InterPro" id="IPR003594">
    <property type="entry name" value="HATPase_dom"/>
</dbReference>
<dbReference type="PANTHER" id="PTHR35526:SF3">
    <property type="entry name" value="ANTI-SIGMA-F FACTOR RSBW"/>
    <property type="match status" value="1"/>
</dbReference>
<feature type="domain" description="Histidine kinase/HSP90-like ATPase" evidence="2">
    <location>
        <begin position="167"/>
        <end position="261"/>
    </location>
</feature>
<name>A0A4R4ZES8_9ACTN</name>
<evidence type="ECO:0000313" key="4">
    <source>
        <dbReference type="Proteomes" id="UP000295302"/>
    </source>
</evidence>
<dbReference type="PANTHER" id="PTHR35526">
    <property type="entry name" value="ANTI-SIGMA-F FACTOR RSBW-RELATED"/>
    <property type="match status" value="1"/>
</dbReference>
<dbReference type="InterPro" id="IPR050267">
    <property type="entry name" value="Anti-sigma-factor_SerPK"/>
</dbReference>
<protein>
    <submittedName>
        <fullName evidence="3">ATP-binding protein</fullName>
    </submittedName>
</protein>